<dbReference type="EMBL" id="LR134406">
    <property type="protein sequence ID" value="VEH70870.1"/>
    <property type="molecule type" value="Genomic_DNA"/>
</dbReference>
<gene>
    <name evidence="3" type="ORF">NCTC12967_02176</name>
    <name evidence="4" type="ORF">NCTC12967_02496</name>
</gene>
<evidence type="ECO:0000313" key="3">
    <source>
        <dbReference type="EMBL" id="VEH70870.1"/>
    </source>
</evidence>
<feature type="region of interest" description="Disordered" evidence="1">
    <location>
        <begin position="83"/>
        <end position="129"/>
    </location>
</feature>
<evidence type="ECO:0000256" key="1">
    <source>
        <dbReference type="SAM" id="MobiDB-lite"/>
    </source>
</evidence>
<feature type="compositionally biased region" description="Polar residues" evidence="1">
    <location>
        <begin position="88"/>
        <end position="98"/>
    </location>
</feature>
<reference evidence="4 5" key="1">
    <citation type="submission" date="2018-12" db="EMBL/GenBank/DDBJ databases">
        <authorList>
            <consortium name="Pathogen Informatics"/>
        </authorList>
    </citation>
    <scope>NUCLEOTIDE SEQUENCE [LARGE SCALE GENOMIC DNA]</scope>
    <source>
        <strain evidence="4 5">NCTC12967</strain>
    </source>
</reference>
<accession>A0A3S4UE12</accession>
<evidence type="ECO:0000313" key="5">
    <source>
        <dbReference type="Proteomes" id="UP000273044"/>
    </source>
</evidence>
<dbReference type="GeneID" id="300401483"/>
<protein>
    <recommendedName>
        <fullName evidence="2">Transposase Helix-turn-helix domain-containing protein</fullName>
    </recommendedName>
</protein>
<dbReference type="RefSeq" id="WP_110644296.1">
    <property type="nucleotide sequence ID" value="NZ_LR134406.1"/>
</dbReference>
<dbReference type="EMBL" id="LR134406">
    <property type="protein sequence ID" value="VEH71179.1"/>
    <property type="molecule type" value="Genomic_DNA"/>
</dbReference>
<evidence type="ECO:0000259" key="2">
    <source>
        <dbReference type="Pfam" id="PF13613"/>
    </source>
</evidence>
<dbReference type="AlphaFoldDB" id="A0A3S4UE12"/>
<dbReference type="InterPro" id="IPR027805">
    <property type="entry name" value="Transposase_HTH_dom"/>
</dbReference>
<sequence>MDLSRCRIPLRDQVVACLLILRQNLPRMVVADLLGVSQPTISRIWRRITVLLEAVLLFLPGGLAEAIQQGHLILIDGTHAPYREPPSQRATATTTPGNARSSASMSRSPPPTAVTSSPSLTWCRDPDMT</sequence>
<feature type="domain" description="Transposase Helix-turn-helix" evidence="2">
    <location>
        <begin position="6"/>
        <end position="56"/>
    </location>
</feature>
<dbReference type="Pfam" id="PF13613">
    <property type="entry name" value="HTH_Tnp_4"/>
    <property type="match status" value="1"/>
</dbReference>
<organism evidence="4 5">
    <name type="scientific">Arachnia propionica</name>
    <dbReference type="NCBI Taxonomy" id="1750"/>
    <lineage>
        <taxon>Bacteria</taxon>
        <taxon>Bacillati</taxon>
        <taxon>Actinomycetota</taxon>
        <taxon>Actinomycetes</taxon>
        <taxon>Propionibacteriales</taxon>
        <taxon>Propionibacteriaceae</taxon>
        <taxon>Arachnia</taxon>
    </lineage>
</organism>
<name>A0A3S4UE12_9ACTN</name>
<keyword evidence="5" id="KW-1185">Reference proteome</keyword>
<feature type="compositionally biased region" description="Low complexity" evidence="1">
    <location>
        <begin position="99"/>
        <end position="121"/>
    </location>
</feature>
<evidence type="ECO:0000313" key="4">
    <source>
        <dbReference type="EMBL" id="VEH71179.1"/>
    </source>
</evidence>
<dbReference type="Proteomes" id="UP000273044">
    <property type="component" value="Chromosome"/>
</dbReference>
<proteinExistence type="predicted"/>